<dbReference type="Proteomes" id="UP000614047">
    <property type="component" value="Unassembled WGS sequence"/>
</dbReference>
<dbReference type="NCBIfam" id="NF006002">
    <property type="entry name" value="PRK08132.1"/>
    <property type="match status" value="1"/>
</dbReference>
<name>A0A931DJA9_9ACTN</name>
<evidence type="ECO:0000256" key="2">
    <source>
        <dbReference type="ARBA" id="ARBA00022630"/>
    </source>
</evidence>
<evidence type="ECO:0000256" key="1">
    <source>
        <dbReference type="ARBA" id="ARBA00001974"/>
    </source>
</evidence>
<proteinExistence type="predicted"/>
<dbReference type="GO" id="GO:0071949">
    <property type="term" value="F:FAD binding"/>
    <property type="evidence" value="ECO:0007669"/>
    <property type="project" value="InterPro"/>
</dbReference>
<reference evidence="6" key="1">
    <citation type="submission" date="2020-11" db="EMBL/GenBank/DDBJ databases">
        <title>Sequencing the genomes of 1000 actinobacteria strains.</title>
        <authorList>
            <person name="Klenk H.-P."/>
        </authorList>
    </citation>
    <scope>NUCLEOTIDE SEQUENCE</scope>
    <source>
        <strain evidence="6">DSM 43175</strain>
    </source>
</reference>
<dbReference type="InterPro" id="IPR036188">
    <property type="entry name" value="FAD/NAD-bd_sf"/>
</dbReference>
<evidence type="ECO:0000313" key="6">
    <source>
        <dbReference type="EMBL" id="MBG6088571.1"/>
    </source>
</evidence>
<dbReference type="PANTHER" id="PTHR43004">
    <property type="entry name" value="TRK SYSTEM POTASSIUM UPTAKE PROTEIN"/>
    <property type="match status" value="1"/>
</dbReference>
<dbReference type="GO" id="GO:0008688">
    <property type="term" value="F:3-(3-hydroxyphenyl)propionate hydroxylase activity"/>
    <property type="evidence" value="ECO:0007669"/>
    <property type="project" value="UniProtKB-EC"/>
</dbReference>
<feature type="region of interest" description="Disordered" evidence="4">
    <location>
        <begin position="392"/>
        <end position="420"/>
    </location>
</feature>
<organism evidence="6 7">
    <name type="scientific">Actinomadura viridis</name>
    <dbReference type="NCBI Taxonomy" id="58110"/>
    <lineage>
        <taxon>Bacteria</taxon>
        <taxon>Bacillati</taxon>
        <taxon>Actinomycetota</taxon>
        <taxon>Actinomycetes</taxon>
        <taxon>Streptosporangiales</taxon>
        <taxon>Thermomonosporaceae</taxon>
        <taxon>Actinomadura</taxon>
    </lineage>
</organism>
<dbReference type="AlphaFoldDB" id="A0A931DJA9"/>
<dbReference type="InterPro" id="IPR050641">
    <property type="entry name" value="RIFMO-like"/>
</dbReference>
<dbReference type="PANTHER" id="PTHR43004:SF19">
    <property type="entry name" value="BINDING MONOOXYGENASE, PUTATIVE (JCVI)-RELATED"/>
    <property type="match status" value="1"/>
</dbReference>
<comment type="cofactor">
    <cofactor evidence="1">
        <name>FAD</name>
        <dbReference type="ChEBI" id="CHEBI:57692"/>
    </cofactor>
</comment>
<dbReference type="Gene3D" id="3.30.70.2450">
    <property type="match status" value="1"/>
</dbReference>
<dbReference type="Gene3D" id="3.50.50.60">
    <property type="entry name" value="FAD/NAD(P)-binding domain"/>
    <property type="match status" value="1"/>
</dbReference>
<dbReference type="SUPFAM" id="SSF51905">
    <property type="entry name" value="FAD/NAD(P)-binding domain"/>
    <property type="match status" value="1"/>
</dbReference>
<keyword evidence="3" id="KW-0274">FAD</keyword>
<dbReference type="GO" id="GO:0018677">
    <property type="term" value="F:pentachlorophenol monooxygenase activity"/>
    <property type="evidence" value="ECO:0007669"/>
    <property type="project" value="UniProtKB-EC"/>
</dbReference>
<evidence type="ECO:0000313" key="7">
    <source>
        <dbReference type="Proteomes" id="UP000614047"/>
    </source>
</evidence>
<sequence length="555" mass="58710">MDPVVVIGAGPVGLTAALLLARWGLPVVVLERRAAREPAGSRSICQQRDVLDIWCHAGAGAVAEEGLAWTTARTYYRDRELFSWRFAGAGTLPACVNISQSRTELILDACAAARADLIEIRWGHEVTGLDQDPAGVTVRCRADGGTARIRASYVVACSGGRSGAVRAALGVGFPGESFDDRFLIVDLEADLPGWERERRFYFDPPWNPGRQVLIHPCPGSRYRVDWQVPPGFSLAAEEADGGLDRRVRQIIGDRPYTLVWHSVYRFQSRVADRMRAGRVLLAGDCAHLYAPFGARGLNSGVPDAENAAWKIAFVARGWAPPALLETYHLERHAAALENLDVTTATMRFLVPRDERARARRTAALERAAAPRPGGGGEAAPAGVDSGRFAEPFWYTGSPLTTPEPTRPPAGRPPKGALQPPAPGVIVPDAPFTVPGRPGVTRLREVLRDGFTLLLAPGRPGTPGGAPAETLLAAARTATAAPLRLLDLGVLDPGGGVAGAIGARPGEAWLVRPDAHLAAILPRPAPAAVAAALRTALGEGLGGDPGDASVPILGRA</sequence>
<dbReference type="RefSeq" id="WP_197011273.1">
    <property type="nucleotide sequence ID" value="NZ_BAABES010000005.1"/>
</dbReference>
<accession>A0A931DJA9</accession>
<keyword evidence="6" id="KW-0560">Oxidoreductase</keyword>
<dbReference type="Gene3D" id="3.40.30.120">
    <property type="match status" value="1"/>
</dbReference>
<keyword evidence="7" id="KW-1185">Reference proteome</keyword>
<evidence type="ECO:0000256" key="3">
    <source>
        <dbReference type="ARBA" id="ARBA00022827"/>
    </source>
</evidence>
<dbReference type="EC" id="1.14.13.127" evidence="6"/>
<dbReference type="InterPro" id="IPR002938">
    <property type="entry name" value="FAD-bd"/>
</dbReference>
<keyword evidence="6" id="KW-0503">Monooxygenase</keyword>
<protein>
    <submittedName>
        <fullName evidence="6">Pentachlorophenol monooxygenase/3-(3-hydroxy-phenyl)propionate hydroxylase</fullName>
        <ecNumber evidence="6">1.14.13.127</ecNumber>
        <ecNumber evidence="6">1.14.13.50</ecNumber>
    </submittedName>
</protein>
<gene>
    <name evidence="6" type="ORF">IW256_002684</name>
</gene>
<comment type="caution">
    <text evidence="6">The sequence shown here is derived from an EMBL/GenBank/DDBJ whole genome shotgun (WGS) entry which is preliminary data.</text>
</comment>
<dbReference type="EC" id="1.14.13.50" evidence="6"/>
<keyword evidence="2" id="KW-0285">Flavoprotein</keyword>
<evidence type="ECO:0000256" key="4">
    <source>
        <dbReference type="SAM" id="MobiDB-lite"/>
    </source>
</evidence>
<dbReference type="Pfam" id="PF01494">
    <property type="entry name" value="FAD_binding_3"/>
    <property type="match status" value="1"/>
</dbReference>
<dbReference type="EMBL" id="JADOUA010000001">
    <property type="protein sequence ID" value="MBG6088571.1"/>
    <property type="molecule type" value="Genomic_DNA"/>
</dbReference>
<dbReference type="PRINTS" id="PR00420">
    <property type="entry name" value="RNGMNOXGNASE"/>
</dbReference>
<feature type="domain" description="FAD-binding" evidence="5">
    <location>
        <begin position="3"/>
        <end position="340"/>
    </location>
</feature>
<evidence type="ECO:0000259" key="5">
    <source>
        <dbReference type="Pfam" id="PF01494"/>
    </source>
</evidence>